<evidence type="ECO:0000313" key="3">
    <source>
        <dbReference type="Proteomes" id="UP000796880"/>
    </source>
</evidence>
<gene>
    <name evidence="2" type="ORF">FNV43_RR11232</name>
</gene>
<dbReference type="OrthoDB" id="1747244at2759"/>
<evidence type="ECO:0000256" key="1">
    <source>
        <dbReference type="SAM" id="MobiDB-lite"/>
    </source>
</evidence>
<feature type="region of interest" description="Disordered" evidence="1">
    <location>
        <begin position="42"/>
        <end position="63"/>
    </location>
</feature>
<reference evidence="2" key="1">
    <citation type="submission" date="2020-03" db="EMBL/GenBank/DDBJ databases">
        <title>A high-quality chromosome-level genome assembly of a woody plant with both climbing and erect habits, Rhamnella rubrinervis.</title>
        <authorList>
            <person name="Lu Z."/>
            <person name="Yang Y."/>
            <person name="Zhu X."/>
            <person name="Sun Y."/>
        </authorList>
    </citation>
    <scope>NUCLEOTIDE SEQUENCE</scope>
    <source>
        <strain evidence="2">BYM</strain>
        <tissue evidence="2">Leaf</tissue>
    </source>
</reference>
<accession>A0A8K0H5Z3</accession>
<comment type="caution">
    <text evidence="2">The sequence shown here is derived from an EMBL/GenBank/DDBJ whole genome shotgun (WGS) entry which is preliminary data.</text>
</comment>
<dbReference type="EMBL" id="VOIH02000005">
    <property type="protein sequence ID" value="KAF3446053.1"/>
    <property type="molecule type" value="Genomic_DNA"/>
</dbReference>
<evidence type="ECO:0000313" key="2">
    <source>
        <dbReference type="EMBL" id="KAF3446053.1"/>
    </source>
</evidence>
<dbReference type="AlphaFoldDB" id="A0A8K0H5Z3"/>
<dbReference type="Proteomes" id="UP000796880">
    <property type="component" value="Unassembled WGS sequence"/>
</dbReference>
<keyword evidence="3" id="KW-1185">Reference proteome</keyword>
<proteinExistence type="predicted"/>
<organism evidence="2 3">
    <name type="scientific">Rhamnella rubrinervis</name>
    <dbReference type="NCBI Taxonomy" id="2594499"/>
    <lineage>
        <taxon>Eukaryota</taxon>
        <taxon>Viridiplantae</taxon>
        <taxon>Streptophyta</taxon>
        <taxon>Embryophyta</taxon>
        <taxon>Tracheophyta</taxon>
        <taxon>Spermatophyta</taxon>
        <taxon>Magnoliopsida</taxon>
        <taxon>eudicotyledons</taxon>
        <taxon>Gunneridae</taxon>
        <taxon>Pentapetalae</taxon>
        <taxon>rosids</taxon>
        <taxon>fabids</taxon>
        <taxon>Rosales</taxon>
        <taxon>Rhamnaceae</taxon>
        <taxon>rhamnoid group</taxon>
        <taxon>Rhamneae</taxon>
        <taxon>Rhamnella</taxon>
    </lineage>
</organism>
<protein>
    <submittedName>
        <fullName evidence="2">Uncharacterized protein</fullName>
    </submittedName>
</protein>
<name>A0A8K0H5Z3_9ROSA</name>
<sequence length="106" mass="11974">MFRRATRLLSRPALHRQVSIPLHRSPGGSRFRFGFHRCLEEGGPKHRSPKTPIAFMKPRPPTPSSIPSKLTVNFVLPYASELSTKEVIFSKPFCLIFVVLVSNCIT</sequence>